<feature type="region of interest" description="Disordered" evidence="1">
    <location>
        <begin position="467"/>
        <end position="497"/>
    </location>
</feature>
<feature type="compositionally biased region" description="Polar residues" evidence="1">
    <location>
        <begin position="317"/>
        <end position="326"/>
    </location>
</feature>
<evidence type="ECO:0000313" key="3">
    <source>
        <dbReference type="Proteomes" id="UP000579250"/>
    </source>
</evidence>
<feature type="compositionally biased region" description="Basic and acidic residues" evidence="1">
    <location>
        <begin position="231"/>
        <end position="243"/>
    </location>
</feature>
<feature type="compositionally biased region" description="Basic and acidic residues" evidence="1">
    <location>
        <begin position="430"/>
        <end position="444"/>
    </location>
</feature>
<feature type="region of interest" description="Disordered" evidence="1">
    <location>
        <begin position="1"/>
        <end position="444"/>
    </location>
</feature>
<proteinExistence type="predicted"/>
<protein>
    <submittedName>
        <fullName evidence="2">Uncharacterized protein</fullName>
    </submittedName>
</protein>
<dbReference type="EMBL" id="JAAXPI010000101">
    <property type="protein sequence ID" value="NKZ08827.1"/>
    <property type="molecule type" value="Genomic_DNA"/>
</dbReference>
<evidence type="ECO:0000313" key="2">
    <source>
        <dbReference type="EMBL" id="NKZ08827.1"/>
    </source>
</evidence>
<feature type="compositionally biased region" description="Polar residues" evidence="1">
    <location>
        <begin position="269"/>
        <end position="282"/>
    </location>
</feature>
<name>A0A846ZAT0_9ACTN</name>
<accession>A0A846ZAT0</accession>
<feature type="compositionally biased region" description="Pro residues" evidence="1">
    <location>
        <begin position="22"/>
        <end position="33"/>
    </location>
</feature>
<dbReference type="RefSeq" id="WP_067640697.1">
    <property type="nucleotide sequence ID" value="NZ_JAAXPI010000101.1"/>
</dbReference>
<feature type="compositionally biased region" description="Acidic residues" evidence="1">
    <location>
        <begin position="162"/>
        <end position="190"/>
    </location>
</feature>
<dbReference type="AlphaFoldDB" id="A0A846ZAT0"/>
<evidence type="ECO:0000256" key="1">
    <source>
        <dbReference type="SAM" id="MobiDB-lite"/>
    </source>
</evidence>
<feature type="compositionally biased region" description="Basic and acidic residues" evidence="1">
    <location>
        <begin position="7"/>
        <end position="21"/>
    </location>
</feature>
<dbReference type="Proteomes" id="UP000579250">
    <property type="component" value="Unassembled WGS sequence"/>
</dbReference>
<comment type="caution">
    <text evidence="2">The sequence shown here is derived from an EMBL/GenBank/DDBJ whole genome shotgun (WGS) entry which is preliminary data.</text>
</comment>
<feature type="compositionally biased region" description="Basic and acidic residues" evidence="1">
    <location>
        <begin position="107"/>
        <end position="126"/>
    </location>
</feature>
<sequence>MSIEQSGRTDTRTEDAEHPQGPDRPPAPPPDRPGQPGQPSRLDSLRAAREYQAARAAEQERQRTAAPENGTEPPEAPDEEAVESSPAEPTGEQQNDQEGPEETEAADEARESSTGLGERDAARPEPEADEELRPDESEAQLGAAETGELPPETDAGQSGSDQDGEAEPLSDEDAVEEPDPPAEAEAAEDSPDPRDAEPEADQAGRPDGPGEDQRAQNSGNQDAGETPPQPLDERDRPESRDHPQLPQQDGHLSGTGGPGSEIPAGQILQADSQPGLQEQASQDVPGPVPAGQPEGSSDVQPPSEGDTRRTADGQFTPAESSEQSGITGNGMAWPMEPEEGVTRWASPVVQFGEGTPGTRVENRDRNAEGQPEAPTSRLDDNAIREKIDPFRPDTDNAEGEKEDFKRTVREADGEWTDGVDRIEDLPTGEKLAEGNPEKKSRADKFRQAAYQDYSRIDKQAKNYSKTIADAFGPHPPGQAVTRANDGPVISNPPQSGIDAGSMASSLLATGIVLAELTRWGVRKIREEKTE</sequence>
<feature type="compositionally biased region" description="Basic and acidic residues" evidence="1">
    <location>
        <begin position="377"/>
        <end position="424"/>
    </location>
</feature>
<gene>
    <name evidence="2" type="ORF">HGB48_34565</name>
</gene>
<reference evidence="2 3" key="1">
    <citation type="submission" date="2020-04" db="EMBL/GenBank/DDBJ databases">
        <title>MicrobeNet Type strains.</title>
        <authorList>
            <person name="Nicholson A.C."/>
        </authorList>
    </citation>
    <scope>NUCLEOTIDE SEQUENCE [LARGE SCALE GENOMIC DNA]</scope>
    <source>
        <strain evidence="2 3">ATCC BAA-277</strain>
    </source>
</reference>
<keyword evidence="3" id="KW-1185">Reference proteome</keyword>
<organism evidence="2 3">
    <name type="scientific">Actinomadura latina</name>
    <dbReference type="NCBI Taxonomy" id="163603"/>
    <lineage>
        <taxon>Bacteria</taxon>
        <taxon>Bacillati</taxon>
        <taxon>Actinomycetota</taxon>
        <taxon>Actinomycetes</taxon>
        <taxon>Streptosporangiales</taxon>
        <taxon>Thermomonosporaceae</taxon>
        <taxon>Actinomadura</taxon>
    </lineage>
</organism>